<evidence type="ECO:0000256" key="3">
    <source>
        <dbReference type="ARBA" id="ARBA00023002"/>
    </source>
</evidence>
<evidence type="ECO:0000256" key="5">
    <source>
        <dbReference type="ARBA" id="ARBA00023014"/>
    </source>
</evidence>
<feature type="domain" description="4Fe-4S ferredoxin-type" evidence="6">
    <location>
        <begin position="30"/>
        <end position="59"/>
    </location>
</feature>
<dbReference type="InterPro" id="IPR000415">
    <property type="entry name" value="Nitroreductase-like"/>
</dbReference>
<dbReference type="RefSeq" id="WP_008724088.1">
    <property type="nucleotide sequence ID" value="NZ_JBBMFM010000009.1"/>
</dbReference>
<evidence type="ECO:0000256" key="2">
    <source>
        <dbReference type="ARBA" id="ARBA00022723"/>
    </source>
</evidence>
<reference evidence="7 8" key="1">
    <citation type="submission" date="2024-03" db="EMBL/GenBank/DDBJ databases">
        <title>Human intestinal bacterial collection.</title>
        <authorList>
            <person name="Pauvert C."/>
            <person name="Hitch T.C.A."/>
            <person name="Clavel T."/>
        </authorList>
    </citation>
    <scope>NUCLEOTIDE SEQUENCE [LARGE SCALE GENOMIC DNA]</scope>
    <source>
        <strain evidence="7 8">CLA-SR-H021</strain>
    </source>
</reference>
<organism evidence="7 8">
    <name type="scientific">Enterocloster hominis</name>
    <name type="common">ex Hitch et al. 2024</name>
    <dbReference type="NCBI Taxonomy" id="1917870"/>
    <lineage>
        <taxon>Bacteria</taxon>
        <taxon>Bacillati</taxon>
        <taxon>Bacillota</taxon>
        <taxon>Clostridia</taxon>
        <taxon>Lachnospirales</taxon>
        <taxon>Lachnospiraceae</taxon>
        <taxon>Enterocloster</taxon>
    </lineage>
</organism>
<dbReference type="SUPFAM" id="SSF54862">
    <property type="entry name" value="4Fe-4S ferredoxins"/>
    <property type="match status" value="1"/>
</dbReference>
<dbReference type="Gene3D" id="3.40.109.10">
    <property type="entry name" value="NADH Oxidase"/>
    <property type="match status" value="1"/>
</dbReference>
<proteinExistence type="inferred from homology"/>
<keyword evidence="5" id="KW-0411">Iron-sulfur</keyword>
<keyword evidence="3" id="KW-0560">Oxidoreductase</keyword>
<dbReference type="Pfam" id="PF00881">
    <property type="entry name" value="Nitroreductase"/>
    <property type="match status" value="1"/>
</dbReference>
<evidence type="ECO:0000256" key="1">
    <source>
        <dbReference type="ARBA" id="ARBA00007118"/>
    </source>
</evidence>
<evidence type="ECO:0000313" key="8">
    <source>
        <dbReference type="Proteomes" id="UP001454086"/>
    </source>
</evidence>
<dbReference type="InterPro" id="IPR017900">
    <property type="entry name" value="4Fe4S_Fe_S_CS"/>
</dbReference>
<comment type="caution">
    <text evidence="7">The sequence shown here is derived from an EMBL/GenBank/DDBJ whole genome shotgun (WGS) entry which is preliminary data.</text>
</comment>
<name>A0ABV1D1B0_9FIRM</name>
<dbReference type="Gene3D" id="3.30.70.20">
    <property type="match status" value="1"/>
</dbReference>
<dbReference type="InterPro" id="IPR017896">
    <property type="entry name" value="4Fe4S_Fe-S-bd"/>
</dbReference>
<comment type="similarity">
    <text evidence="1">Belongs to the nitroreductase family.</text>
</comment>
<protein>
    <submittedName>
        <fullName evidence="7">Nitroreductase family protein</fullName>
    </submittedName>
</protein>
<dbReference type="PROSITE" id="PS00198">
    <property type="entry name" value="4FE4S_FER_1"/>
    <property type="match status" value="1"/>
</dbReference>
<evidence type="ECO:0000313" key="7">
    <source>
        <dbReference type="EMBL" id="MEQ2424180.1"/>
    </source>
</evidence>
<dbReference type="EMBL" id="JBBMFM010000009">
    <property type="protein sequence ID" value="MEQ2424180.1"/>
    <property type="molecule type" value="Genomic_DNA"/>
</dbReference>
<dbReference type="Proteomes" id="UP001454086">
    <property type="component" value="Unassembled WGS sequence"/>
</dbReference>
<dbReference type="PANTHER" id="PTHR43673">
    <property type="entry name" value="NAD(P)H NITROREDUCTASE YDGI-RELATED"/>
    <property type="match status" value="1"/>
</dbReference>
<feature type="domain" description="4Fe-4S ferredoxin-type" evidence="6">
    <location>
        <begin position="1"/>
        <end position="29"/>
    </location>
</feature>
<evidence type="ECO:0000256" key="4">
    <source>
        <dbReference type="ARBA" id="ARBA00023004"/>
    </source>
</evidence>
<dbReference type="PANTHER" id="PTHR43673:SF10">
    <property type="entry name" value="NADH DEHYDROGENASE_NAD(P)H NITROREDUCTASE XCC3605-RELATED"/>
    <property type="match status" value="1"/>
</dbReference>
<accession>A0ABV1D1B0</accession>
<sequence length="266" mass="29226">MIHINRDLCTGCGVCVKVCSMACIVLEEEKAVFKGEKRCMTCAHCMAVCPQKAVCTDRYDNSESVEMTPDIPLASPEEMKNRMVLRRSIRAYRQKVPSRQEIEAILDGARYAGTGGNRQALRYIAVCGHMDEVTGEAARVLGGLAEKPGFYAPAYGRIYKESLKGNDILFYGAPLLILVIGNKKKGFNVKKDGGLASAYIQLMAETMGIGSCINGFFGDAVDNSSKLKEMLGITEDESMVMAIAMGYPLISYMRSAPRKKLDLTWM</sequence>
<evidence type="ECO:0000259" key="6">
    <source>
        <dbReference type="PROSITE" id="PS51379"/>
    </source>
</evidence>
<keyword evidence="2" id="KW-0479">Metal-binding</keyword>
<keyword evidence="4" id="KW-0408">Iron</keyword>
<gene>
    <name evidence="7" type="ORF">WMQ36_04275</name>
</gene>
<dbReference type="Pfam" id="PF13187">
    <property type="entry name" value="Fer4_9"/>
    <property type="match status" value="1"/>
</dbReference>
<keyword evidence="8" id="KW-1185">Reference proteome</keyword>
<dbReference type="InterPro" id="IPR029479">
    <property type="entry name" value="Nitroreductase"/>
</dbReference>
<dbReference type="PROSITE" id="PS51379">
    <property type="entry name" value="4FE4S_FER_2"/>
    <property type="match status" value="2"/>
</dbReference>
<dbReference type="SUPFAM" id="SSF55469">
    <property type="entry name" value="FMN-dependent nitroreductase-like"/>
    <property type="match status" value="1"/>
</dbReference>